<dbReference type="PROSITE" id="PS00018">
    <property type="entry name" value="EF_HAND_1"/>
    <property type="match status" value="1"/>
</dbReference>
<dbReference type="InterPro" id="IPR013783">
    <property type="entry name" value="Ig-like_fold"/>
</dbReference>
<accession>X1C959</accession>
<dbReference type="EMBL" id="BART01010649">
    <property type="protein sequence ID" value="GAG89812.1"/>
    <property type="molecule type" value="Genomic_DNA"/>
</dbReference>
<reference evidence="1" key="1">
    <citation type="journal article" date="2014" name="Front. Microbiol.">
        <title>High frequency of phylogenetically diverse reductive dehalogenase-homologous genes in deep subseafloor sedimentary metagenomes.</title>
        <authorList>
            <person name="Kawai M."/>
            <person name="Futagami T."/>
            <person name="Toyoda A."/>
            <person name="Takaki Y."/>
            <person name="Nishi S."/>
            <person name="Hori S."/>
            <person name="Arai W."/>
            <person name="Tsubouchi T."/>
            <person name="Morono Y."/>
            <person name="Uchiyama I."/>
            <person name="Ito T."/>
            <person name="Fujiyama A."/>
            <person name="Inagaki F."/>
            <person name="Takami H."/>
        </authorList>
    </citation>
    <scope>NUCLEOTIDE SEQUENCE</scope>
    <source>
        <strain evidence="1">Expedition CK06-06</strain>
    </source>
</reference>
<dbReference type="Gene3D" id="1.10.1330.10">
    <property type="entry name" value="Dockerin domain"/>
    <property type="match status" value="1"/>
</dbReference>
<feature type="non-terminal residue" evidence="1">
    <location>
        <position position="1"/>
    </location>
</feature>
<dbReference type="InterPro" id="IPR036439">
    <property type="entry name" value="Dockerin_dom_sf"/>
</dbReference>
<dbReference type="InterPro" id="IPR018247">
    <property type="entry name" value="EF_Hand_1_Ca_BS"/>
</dbReference>
<gene>
    <name evidence="1" type="ORF">S01H4_23058</name>
</gene>
<protein>
    <recommendedName>
        <fullName evidence="2">Dockerin domain-containing protein</fullName>
    </recommendedName>
</protein>
<name>X1C959_9ZZZZ</name>
<comment type="caution">
    <text evidence="1">The sequence shown here is derived from an EMBL/GenBank/DDBJ whole genome shotgun (WGS) entry which is preliminary data.</text>
</comment>
<dbReference type="AlphaFoldDB" id="X1C959"/>
<dbReference type="GO" id="GO:0000272">
    <property type="term" value="P:polysaccharide catabolic process"/>
    <property type="evidence" value="ECO:0007669"/>
    <property type="project" value="InterPro"/>
</dbReference>
<evidence type="ECO:0008006" key="2">
    <source>
        <dbReference type="Google" id="ProtNLM"/>
    </source>
</evidence>
<organism evidence="1">
    <name type="scientific">marine sediment metagenome</name>
    <dbReference type="NCBI Taxonomy" id="412755"/>
    <lineage>
        <taxon>unclassified sequences</taxon>
        <taxon>metagenomes</taxon>
        <taxon>ecological metagenomes</taxon>
    </lineage>
</organism>
<sequence length="189" mass="20807">NLHLTRFYAIGTPTIDSLSVEPNSVVEGDPFTLTANGVSDPNGWIVQVDFYCDTSKNRYLDLDGLDIFLGSDTNSSDGWDWTGSIGGFPLVGLNTYFARAMDNSGAWSDPNSCTGTVTPLHKKDFDGDGKVGFLDFSIFAAAWQTEPGDPEWNPACDINQPPDDIIDFFDLARFTERWLEGSEPYVSQL</sequence>
<dbReference type="Gene3D" id="2.60.40.10">
    <property type="entry name" value="Immunoglobulins"/>
    <property type="match status" value="1"/>
</dbReference>
<evidence type="ECO:0000313" key="1">
    <source>
        <dbReference type="EMBL" id="GAG89812.1"/>
    </source>
</evidence>
<proteinExistence type="predicted"/>